<dbReference type="RefSeq" id="WP_087861546.1">
    <property type="nucleotide sequence ID" value="NZ_LT859958.1"/>
</dbReference>
<dbReference type="KEGG" id="abat:CFX1CAM_0553"/>
<reference evidence="8" key="1">
    <citation type="submission" date="2017-05" db="EMBL/GenBank/DDBJ databases">
        <authorList>
            <person name="Kirkegaard R."/>
            <person name="Mcilroy J S."/>
        </authorList>
    </citation>
    <scope>NUCLEOTIDE SEQUENCE [LARGE SCALE GENOMIC DNA]</scope>
</reference>
<protein>
    <submittedName>
        <fullName evidence="7">Putative membrane protein</fullName>
    </submittedName>
</protein>
<keyword evidence="5 6" id="KW-0472">Membrane</keyword>
<dbReference type="Pfam" id="PF03606">
    <property type="entry name" value="DcuC"/>
    <property type="match status" value="1"/>
</dbReference>
<feature type="transmembrane region" description="Helical" evidence="6">
    <location>
        <begin position="270"/>
        <end position="291"/>
    </location>
</feature>
<feature type="transmembrane region" description="Helical" evidence="6">
    <location>
        <begin position="398"/>
        <end position="426"/>
    </location>
</feature>
<evidence type="ECO:0000256" key="4">
    <source>
        <dbReference type="ARBA" id="ARBA00022989"/>
    </source>
</evidence>
<feature type="transmembrane region" description="Helical" evidence="6">
    <location>
        <begin position="432"/>
        <end position="449"/>
    </location>
</feature>
<evidence type="ECO:0000256" key="3">
    <source>
        <dbReference type="ARBA" id="ARBA00022692"/>
    </source>
</evidence>
<proteinExistence type="predicted"/>
<accession>A0A1Y6K4W2</accession>
<keyword evidence="4 6" id="KW-1133">Transmembrane helix</keyword>
<comment type="subcellular location">
    <subcellularLocation>
        <location evidence="1">Cell membrane</location>
        <topology evidence="1">Multi-pass membrane protein</topology>
    </subcellularLocation>
</comment>
<dbReference type="AlphaFoldDB" id="A0A1Y6K4W2"/>
<dbReference type="GO" id="GO:0005886">
    <property type="term" value="C:plasma membrane"/>
    <property type="evidence" value="ECO:0007669"/>
    <property type="project" value="UniProtKB-SubCell"/>
</dbReference>
<evidence type="ECO:0000256" key="2">
    <source>
        <dbReference type="ARBA" id="ARBA00022475"/>
    </source>
</evidence>
<feature type="transmembrane region" description="Helical" evidence="6">
    <location>
        <begin position="175"/>
        <end position="195"/>
    </location>
</feature>
<sequence length="484" mass="52249">MAESKSGVQISTKAFFQALLIIFALMMLSGILTWVIPSGQYVRVEEPGRGMVIAPDSFSYTDHPGLPVWRWFTAPVEVFFSADGVTIAGVIVFILLVGVAFAVMERSGILSFALAAIVRRFGEKKYTLLLVLTFFFMALGGFFGLLEEVVPLVPIMIVLAYSLGWDSLTGLGMSALATNVGFSMAVFNFFTIGIAQQLAGLPLFSGWAPRVVLFFAVYALLALFLTRHAKKVAADPRRSPVFLEDREEKPRLTADQDLVADRDDPRLKRAAIFMAACFGLVLVLVMLFSWIEGLNALAMPLSGLLFLVGGVGAGLIAGIGKGGWKAAWEGFLGIAPAIPLLMMAASIKLIISSGGILDTMLYVASGRFSGTSPLVSALLIYAVTLVLELFVSSGSAKALMVIPLIMPLADLVGVNRQIAVTAYAFGDGFSNMVYPTNALLLIVLSLTVIPYNKWLKWVLRLWAIVFPLTVIFLALAVAFNYGPF</sequence>
<feature type="transmembrane region" description="Helical" evidence="6">
    <location>
        <begin position="149"/>
        <end position="168"/>
    </location>
</feature>
<evidence type="ECO:0000256" key="6">
    <source>
        <dbReference type="SAM" id="Phobius"/>
    </source>
</evidence>
<evidence type="ECO:0000256" key="1">
    <source>
        <dbReference type="ARBA" id="ARBA00004651"/>
    </source>
</evidence>
<name>A0A1Y6K4W2_9CHLR</name>
<feature type="transmembrane region" description="Helical" evidence="6">
    <location>
        <begin position="207"/>
        <end position="225"/>
    </location>
</feature>
<dbReference type="PANTHER" id="PTHR43652">
    <property type="entry name" value="BASIC AMINO ACID ANTIPORTER YFCC-RELATED"/>
    <property type="match status" value="1"/>
</dbReference>
<feature type="transmembrane region" description="Helical" evidence="6">
    <location>
        <begin position="297"/>
        <end position="319"/>
    </location>
</feature>
<dbReference type="InterPro" id="IPR051679">
    <property type="entry name" value="DASS-Related_Transporters"/>
</dbReference>
<evidence type="ECO:0000313" key="7">
    <source>
        <dbReference type="EMBL" id="SMX53619.1"/>
    </source>
</evidence>
<evidence type="ECO:0000256" key="5">
    <source>
        <dbReference type="ARBA" id="ARBA00023136"/>
    </source>
</evidence>
<gene>
    <name evidence="7" type="ORF">CFX1CAM_0553</name>
</gene>
<feature type="transmembrane region" description="Helical" evidence="6">
    <location>
        <begin position="331"/>
        <end position="351"/>
    </location>
</feature>
<feature type="transmembrane region" description="Helical" evidence="6">
    <location>
        <begin position="14"/>
        <end position="36"/>
    </location>
</feature>
<dbReference type="PANTHER" id="PTHR43652:SF2">
    <property type="entry name" value="BASIC AMINO ACID ANTIPORTER YFCC-RELATED"/>
    <property type="match status" value="1"/>
</dbReference>
<dbReference type="OrthoDB" id="255482at2"/>
<feature type="transmembrane region" description="Helical" evidence="6">
    <location>
        <begin position="125"/>
        <end position="143"/>
    </location>
</feature>
<keyword evidence="3 6" id="KW-0812">Transmembrane</keyword>
<keyword evidence="8" id="KW-1185">Reference proteome</keyword>
<dbReference type="InterPro" id="IPR018385">
    <property type="entry name" value="C4_dicarb_anaerob_car-like"/>
</dbReference>
<dbReference type="Proteomes" id="UP000195514">
    <property type="component" value="Chromosome I"/>
</dbReference>
<feature type="transmembrane region" description="Helical" evidence="6">
    <location>
        <begin position="371"/>
        <end position="391"/>
    </location>
</feature>
<feature type="transmembrane region" description="Helical" evidence="6">
    <location>
        <begin position="461"/>
        <end position="481"/>
    </location>
</feature>
<keyword evidence="2" id="KW-1003">Cell membrane</keyword>
<feature type="transmembrane region" description="Helical" evidence="6">
    <location>
        <begin position="78"/>
        <end position="104"/>
    </location>
</feature>
<dbReference type="EMBL" id="LT859958">
    <property type="protein sequence ID" value="SMX53619.1"/>
    <property type="molecule type" value="Genomic_DNA"/>
</dbReference>
<organism evidence="7 8">
    <name type="scientific">Candidatus Brevifilum fermentans</name>
    <dbReference type="NCBI Taxonomy" id="1986204"/>
    <lineage>
        <taxon>Bacteria</taxon>
        <taxon>Bacillati</taxon>
        <taxon>Chloroflexota</taxon>
        <taxon>Anaerolineae</taxon>
        <taxon>Anaerolineales</taxon>
        <taxon>Anaerolineaceae</taxon>
        <taxon>Candidatus Brevifilum</taxon>
    </lineage>
</organism>
<evidence type="ECO:0000313" key="8">
    <source>
        <dbReference type="Proteomes" id="UP000195514"/>
    </source>
</evidence>